<evidence type="ECO:0000313" key="6">
    <source>
        <dbReference type="Proteomes" id="UP000053890"/>
    </source>
</evidence>
<keyword evidence="4" id="KW-0732">Signal</keyword>
<dbReference type="GO" id="GO:0005615">
    <property type="term" value="C:extracellular space"/>
    <property type="evidence" value="ECO:0007669"/>
    <property type="project" value="TreeGrafter"/>
</dbReference>
<dbReference type="GeneID" id="28978475"/>
<dbReference type="RefSeq" id="XP_018268376.1">
    <property type="nucleotide sequence ID" value="XM_018418027.1"/>
</dbReference>
<dbReference type="GO" id="GO:0006798">
    <property type="term" value="P:polyphosphate catabolic process"/>
    <property type="evidence" value="ECO:0007669"/>
    <property type="project" value="TreeGrafter"/>
</dbReference>
<organism evidence="5 6">
    <name type="scientific">Rhodotorula graminis (strain WP1)</name>
    <dbReference type="NCBI Taxonomy" id="578459"/>
    <lineage>
        <taxon>Eukaryota</taxon>
        <taxon>Fungi</taxon>
        <taxon>Dikarya</taxon>
        <taxon>Basidiomycota</taxon>
        <taxon>Pucciniomycotina</taxon>
        <taxon>Microbotryomycetes</taxon>
        <taxon>Sporidiobolales</taxon>
        <taxon>Sporidiobolaceae</taxon>
        <taxon>Rhodotorula</taxon>
    </lineage>
</organism>
<dbReference type="InterPro" id="IPR029052">
    <property type="entry name" value="Metallo-depent_PP-like"/>
</dbReference>
<evidence type="ECO:0000256" key="2">
    <source>
        <dbReference type="ARBA" id="ARBA00023180"/>
    </source>
</evidence>
<keyword evidence="6" id="KW-1185">Reference proteome</keyword>
<dbReference type="OMA" id="LRFQDTI"/>
<dbReference type="PANTHER" id="PTHR10340">
    <property type="entry name" value="SPHINGOMYELIN PHOSPHODIESTERASE"/>
    <property type="match status" value="1"/>
</dbReference>
<dbReference type="GO" id="GO:0000324">
    <property type="term" value="C:fungal-type vacuole"/>
    <property type="evidence" value="ECO:0007669"/>
    <property type="project" value="TreeGrafter"/>
</dbReference>
<dbReference type="SUPFAM" id="SSF56300">
    <property type="entry name" value="Metallo-dependent phosphatases"/>
    <property type="match status" value="1"/>
</dbReference>
<feature type="signal peptide" evidence="4">
    <location>
        <begin position="1"/>
        <end position="18"/>
    </location>
</feature>
<dbReference type="STRING" id="578459.A0A0P9EKV2"/>
<sequence length="713" mass="78027">MLLPRLVVPLCALASTSAAAYLPAQAVLASVDPAVPVAAARPPLKGRFIHLTDVHPDPFYRPGSSEDEACHFAAKKKHKHKHDKRAGGDNNERGVRVRDRAARVGQDEREAGDGCEDGAALLSDKPRTAGHWGLPISDCDSPIAHVNATFDWIEQHFKGEVDFVVWTGDNARHDIDSRLPRSLPEIFELNQYIVERVRKTFGKGVPVVASVGNNDVYPHNVMFPGPNKVTSGLLDIWKHIIPEHFLHTFARGGYYSVEAAGGDLLLVSLNTIYFYSRNTVVDGCPPFDEDLASSRTFADIVPPYLATVDSPASPEAAALFAAHVAALTTARDMDPGTEQLLWLEQQLVLARARGMQVILTGHVPATETNWYEGCWTRYAELALGYQDTVVGQLFGHMNVDMFSFVQEADTSSTAAAASRPRVGTSPALNDRLVAPFSASLVDDLHALYDSLPALDKLKERDYLPVHVNPSVIPTYLPGLRVWEYNTSRHAREQTLELVRAEQDGDEAGSTLAGTTLERLAAALTGGAFTPHQDRPADPDRPPKPPRHSSPHAPARRNTYLSPLAYTQYYLPLSSFEAPGVANGSVAPHWEVEYTTLSTSELARRLVRTSPSSHDDKAHDPLFPLDTLPARVCALLASPRVRSPAALHALRRALRRAKLTPYDGVLSADEGLTVRAWVRAARWVVGKEEGRDGGRGEGQWEAYRERMGVGSGEL</sequence>
<dbReference type="GO" id="GO:0008081">
    <property type="term" value="F:phosphoric diester hydrolase activity"/>
    <property type="evidence" value="ECO:0007669"/>
    <property type="project" value="TreeGrafter"/>
</dbReference>
<feature type="region of interest" description="Disordered" evidence="3">
    <location>
        <begin position="526"/>
        <end position="557"/>
    </location>
</feature>
<gene>
    <name evidence="5" type="ORF">RHOBADRAFT_55811</name>
</gene>
<dbReference type="EMBL" id="KQ474087">
    <property type="protein sequence ID" value="KPV72327.1"/>
    <property type="molecule type" value="Genomic_DNA"/>
</dbReference>
<keyword evidence="2" id="KW-0325">Glycoprotein</keyword>
<feature type="compositionally biased region" description="Basic and acidic residues" evidence="3">
    <location>
        <begin position="531"/>
        <end position="542"/>
    </location>
</feature>
<dbReference type="Proteomes" id="UP000053890">
    <property type="component" value="Unassembled WGS sequence"/>
</dbReference>
<dbReference type="PANTHER" id="PTHR10340:SF55">
    <property type="entry name" value="ENDOPOLYPHOSPHATASE"/>
    <property type="match status" value="1"/>
</dbReference>
<dbReference type="AlphaFoldDB" id="A0A0P9EKV2"/>
<evidence type="ECO:0000313" key="5">
    <source>
        <dbReference type="EMBL" id="KPV72327.1"/>
    </source>
</evidence>
<reference evidence="5 6" key="1">
    <citation type="journal article" date="2015" name="Front. Microbiol.">
        <title>Genome sequence of the plant growth promoting endophytic yeast Rhodotorula graminis WP1.</title>
        <authorList>
            <person name="Firrincieli A."/>
            <person name="Otillar R."/>
            <person name="Salamov A."/>
            <person name="Schmutz J."/>
            <person name="Khan Z."/>
            <person name="Redman R.S."/>
            <person name="Fleck N.D."/>
            <person name="Lindquist E."/>
            <person name="Grigoriev I.V."/>
            <person name="Doty S.L."/>
        </authorList>
    </citation>
    <scope>NUCLEOTIDE SEQUENCE [LARGE SCALE GENOMIC DNA]</scope>
    <source>
        <strain evidence="5 6">WP1</strain>
    </source>
</reference>
<dbReference type="OrthoDB" id="348678at2759"/>
<evidence type="ECO:0000256" key="3">
    <source>
        <dbReference type="SAM" id="MobiDB-lite"/>
    </source>
</evidence>
<name>A0A0P9EKV2_RHOGW</name>
<dbReference type="GO" id="GO:0000298">
    <property type="term" value="F:endopolyphosphatase activity"/>
    <property type="evidence" value="ECO:0007669"/>
    <property type="project" value="TreeGrafter"/>
</dbReference>
<dbReference type="Gene3D" id="3.60.21.10">
    <property type="match status" value="1"/>
</dbReference>
<evidence type="ECO:0000256" key="1">
    <source>
        <dbReference type="ARBA" id="ARBA00022801"/>
    </source>
</evidence>
<protein>
    <submittedName>
        <fullName evidence="5">Uncharacterized protein</fullName>
    </submittedName>
</protein>
<accession>A0A0P9EKV2</accession>
<proteinExistence type="predicted"/>
<keyword evidence="1" id="KW-0378">Hydrolase</keyword>
<evidence type="ECO:0000256" key="4">
    <source>
        <dbReference type="SAM" id="SignalP"/>
    </source>
</evidence>
<dbReference type="GO" id="GO:0004309">
    <property type="term" value="F:exopolyphosphatase activity"/>
    <property type="evidence" value="ECO:0007669"/>
    <property type="project" value="TreeGrafter"/>
</dbReference>
<feature type="chain" id="PRO_5006156657" evidence="4">
    <location>
        <begin position="19"/>
        <end position="713"/>
    </location>
</feature>